<dbReference type="HOGENOM" id="CLU_501070_0_0_1"/>
<name>B7GA73_PHATC</name>
<dbReference type="PaxDb" id="2850-Phatr49316"/>
<keyword evidence="5" id="KW-0325">Glycoprotein</keyword>
<keyword evidence="4" id="KW-0378">Hydrolase</keyword>
<dbReference type="EMBL" id="CM000623">
    <property type="protein sequence ID" value="EEC44566.1"/>
    <property type="molecule type" value="Genomic_DNA"/>
</dbReference>
<evidence type="ECO:0000256" key="1">
    <source>
        <dbReference type="ARBA" id="ARBA00011079"/>
    </source>
</evidence>
<evidence type="ECO:0000256" key="2">
    <source>
        <dbReference type="ARBA" id="ARBA00022670"/>
    </source>
</evidence>
<dbReference type="GO" id="GO:0006508">
    <property type="term" value="P:proteolysis"/>
    <property type="evidence" value="ECO:0007669"/>
    <property type="project" value="UniProtKB-KW"/>
</dbReference>
<dbReference type="PANTHER" id="PTHR11010:SF38">
    <property type="entry name" value="LYSOSOMAL PRO-X CARBOXYPEPTIDASE"/>
    <property type="match status" value="1"/>
</dbReference>
<dbReference type="InterPro" id="IPR008758">
    <property type="entry name" value="Peptidase_S28"/>
</dbReference>
<accession>B7GA73</accession>
<dbReference type="PANTHER" id="PTHR11010">
    <property type="entry name" value="PROTEASE S28 PRO-X CARBOXYPEPTIDASE-RELATED"/>
    <property type="match status" value="1"/>
</dbReference>
<keyword evidence="8" id="KW-1185">Reference proteome</keyword>
<organism evidence="7 8">
    <name type="scientific">Phaeodactylum tricornutum (strain CCAP 1055/1)</name>
    <dbReference type="NCBI Taxonomy" id="556484"/>
    <lineage>
        <taxon>Eukaryota</taxon>
        <taxon>Sar</taxon>
        <taxon>Stramenopiles</taxon>
        <taxon>Ochrophyta</taxon>
        <taxon>Bacillariophyta</taxon>
        <taxon>Bacillariophyceae</taxon>
        <taxon>Bacillariophycidae</taxon>
        <taxon>Naviculales</taxon>
        <taxon>Phaeodactylaceae</taxon>
        <taxon>Phaeodactylum</taxon>
    </lineage>
</organism>
<protein>
    <submittedName>
        <fullName evidence="7">Uncharacterized protein</fullName>
    </submittedName>
</protein>
<keyword evidence="3 6" id="KW-0732">Signal</keyword>
<feature type="signal peptide" evidence="6">
    <location>
        <begin position="1"/>
        <end position="24"/>
    </location>
</feature>
<dbReference type="Pfam" id="PF05577">
    <property type="entry name" value="Peptidase_S28"/>
    <property type="match status" value="1"/>
</dbReference>
<dbReference type="AlphaFoldDB" id="B7GA73"/>
<dbReference type="eggNOG" id="KOG2183">
    <property type="taxonomic scope" value="Eukaryota"/>
</dbReference>
<evidence type="ECO:0000256" key="3">
    <source>
        <dbReference type="ARBA" id="ARBA00022729"/>
    </source>
</evidence>
<evidence type="ECO:0000313" key="7">
    <source>
        <dbReference type="EMBL" id="EEC44566.1"/>
    </source>
</evidence>
<dbReference type="InterPro" id="IPR029058">
    <property type="entry name" value="AB_hydrolase_fold"/>
</dbReference>
<dbReference type="RefSeq" id="XP_002183897.1">
    <property type="nucleotide sequence ID" value="XM_002183861.1"/>
</dbReference>
<dbReference type="GO" id="GO:0008239">
    <property type="term" value="F:dipeptidyl-peptidase activity"/>
    <property type="evidence" value="ECO:0007669"/>
    <property type="project" value="TreeGrafter"/>
</dbReference>
<dbReference type="GeneID" id="7195484"/>
<dbReference type="GO" id="GO:0070008">
    <property type="term" value="F:serine-type exopeptidase activity"/>
    <property type="evidence" value="ECO:0007669"/>
    <property type="project" value="InterPro"/>
</dbReference>
<evidence type="ECO:0000256" key="4">
    <source>
        <dbReference type="ARBA" id="ARBA00022801"/>
    </source>
</evidence>
<evidence type="ECO:0000256" key="6">
    <source>
        <dbReference type="SAM" id="SignalP"/>
    </source>
</evidence>
<evidence type="ECO:0000256" key="5">
    <source>
        <dbReference type="ARBA" id="ARBA00023180"/>
    </source>
</evidence>
<proteinExistence type="inferred from homology"/>
<reference evidence="8" key="2">
    <citation type="submission" date="2008-08" db="EMBL/GenBank/DDBJ databases">
        <authorList>
            <consortium name="Diatom Consortium"/>
            <person name="Grigoriev I."/>
            <person name="Grimwood J."/>
            <person name="Kuo A."/>
            <person name="Otillar R.P."/>
            <person name="Salamov A."/>
            <person name="Detter J.C."/>
            <person name="Lindquist E."/>
            <person name="Shapiro H."/>
            <person name="Lucas S."/>
            <person name="Glavina del Rio T."/>
            <person name="Pitluck S."/>
            <person name="Rokhsar D."/>
            <person name="Bowler C."/>
        </authorList>
    </citation>
    <scope>GENOME REANNOTATION</scope>
    <source>
        <strain evidence="8">CCAP 1055/1</strain>
    </source>
</reference>
<dbReference type="KEGG" id="pti:PHATRDRAFT_49316"/>
<dbReference type="Gene3D" id="1.20.120.980">
    <property type="entry name" value="Serine carboxypeptidase S28, SKS domain"/>
    <property type="match status" value="1"/>
</dbReference>
<dbReference type="OMA" id="IEGWITK"/>
<dbReference type="OrthoDB" id="1735038at2759"/>
<gene>
    <name evidence="7" type="ORF">PHATRDRAFT_49316</name>
</gene>
<dbReference type="InParanoid" id="B7GA73"/>
<dbReference type="ESTHER" id="phatc-b7ga73">
    <property type="family name" value="Prolylcarboxypeptidase"/>
</dbReference>
<keyword evidence="2" id="KW-0645">Protease</keyword>
<dbReference type="Proteomes" id="UP000000759">
    <property type="component" value="Chromosome 21"/>
</dbReference>
<reference evidence="7 8" key="1">
    <citation type="journal article" date="2008" name="Nature">
        <title>The Phaeodactylum genome reveals the evolutionary history of diatom genomes.</title>
        <authorList>
            <person name="Bowler C."/>
            <person name="Allen A.E."/>
            <person name="Badger J.H."/>
            <person name="Grimwood J."/>
            <person name="Jabbari K."/>
            <person name="Kuo A."/>
            <person name="Maheswari U."/>
            <person name="Martens C."/>
            <person name="Maumus F."/>
            <person name="Otillar R.P."/>
            <person name="Rayko E."/>
            <person name="Salamov A."/>
            <person name="Vandepoele K."/>
            <person name="Beszteri B."/>
            <person name="Gruber A."/>
            <person name="Heijde M."/>
            <person name="Katinka M."/>
            <person name="Mock T."/>
            <person name="Valentin K."/>
            <person name="Verret F."/>
            <person name="Berges J.A."/>
            <person name="Brownlee C."/>
            <person name="Cadoret J.P."/>
            <person name="Chiovitti A."/>
            <person name="Choi C.J."/>
            <person name="Coesel S."/>
            <person name="De Martino A."/>
            <person name="Detter J.C."/>
            <person name="Durkin C."/>
            <person name="Falciatore A."/>
            <person name="Fournet J."/>
            <person name="Haruta M."/>
            <person name="Huysman M.J."/>
            <person name="Jenkins B.D."/>
            <person name="Jiroutova K."/>
            <person name="Jorgensen R.E."/>
            <person name="Joubert Y."/>
            <person name="Kaplan A."/>
            <person name="Kroger N."/>
            <person name="Kroth P.G."/>
            <person name="La Roche J."/>
            <person name="Lindquist E."/>
            <person name="Lommer M."/>
            <person name="Martin-Jezequel V."/>
            <person name="Lopez P.J."/>
            <person name="Lucas S."/>
            <person name="Mangogna M."/>
            <person name="McGinnis K."/>
            <person name="Medlin L.K."/>
            <person name="Montsant A."/>
            <person name="Oudot-Le Secq M.P."/>
            <person name="Napoli C."/>
            <person name="Obornik M."/>
            <person name="Parker M.S."/>
            <person name="Petit J.L."/>
            <person name="Porcel B.M."/>
            <person name="Poulsen N."/>
            <person name="Robison M."/>
            <person name="Rychlewski L."/>
            <person name="Rynearson T.A."/>
            <person name="Schmutz J."/>
            <person name="Shapiro H."/>
            <person name="Siaut M."/>
            <person name="Stanley M."/>
            <person name="Sussman M.R."/>
            <person name="Taylor A.R."/>
            <person name="Vardi A."/>
            <person name="von Dassow P."/>
            <person name="Vyverman W."/>
            <person name="Willis A."/>
            <person name="Wyrwicz L.S."/>
            <person name="Rokhsar D.S."/>
            <person name="Weissenbach J."/>
            <person name="Armbrust E.V."/>
            <person name="Green B.R."/>
            <person name="Van de Peer Y."/>
            <person name="Grigoriev I.V."/>
        </authorList>
    </citation>
    <scope>NUCLEOTIDE SEQUENCE [LARGE SCALE GENOMIC DNA]</scope>
    <source>
        <strain evidence="7 8">CCAP 1055/1</strain>
    </source>
</reference>
<dbReference type="SUPFAM" id="SSF53474">
    <property type="entry name" value="alpha/beta-Hydrolases"/>
    <property type="match status" value="1"/>
</dbReference>
<dbReference type="InterPro" id="IPR042269">
    <property type="entry name" value="Ser_carbopepase_S28_SKS"/>
</dbReference>
<evidence type="ECO:0000313" key="8">
    <source>
        <dbReference type="Proteomes" id="UP000000759"/>
    </source>
</evidence>
<feature type="chain" id="PRO_5002855941" evidence="6">
    <location>
        <begin position="25"/>
        <end position="526"/>
    </location>
</feature>
<sequence length="526" mass="57724">MNTCRFLSVVVLLGTFFLFRKVQGGVPAPPNYFDDQLVDHVASSHRHGHERWSQRFYLSHEYFKGPGSPIFVIMGGEGAIEPSTGFMYPFILQLAQTFGAMVLQPEHRFYGQSQPVTPAEIERARDDGKPDPRLKLLTVEQALHDAVRLIHFVRDRVRCSRDRFSPRYCPVITVGGSYPGFLSAMARLRFPGVVDMAYAASAPMKFYAQQVDQYAYYNHIGTVAEQAFTGCSQDVRRALDDFRTVYESGQSKINETAIGICSGTVPAYIKDPATFVQEVLMMVGYTFANHNMAFYPPSNQTHLGRACQTFASPSLSTLDQLKTFLVASLAPRSTENQPDEETCFDMRKQLPSGRNATISAGDWSGVGTGASGESWDFQTCTSLVESIGFAGGDGNQDAYGISMFPRRDWNISWLTSHCQQRFGDAVTPMPNTLVNAWNFDDLVAAGATRIVFTNGALDGWSVSGISHDLSDTLLALTFPNGAHHSDLAGHFPSVETDTVDICGGTGKSANNSGHLAGRLAECAHRP</sequence>
<comment type="similarity">
    <text evidence="1">Belongs to the peptidase S28 family.</text>
</comment>
<dbReference type="Gene3D" id="3.40.50.1820">
    <property type="entry name" value="alpha/beta hydrolase"/>
    <property type="match status" value="1"/>
</dbReference>